<evidence type="ECO:0000313" key="8">
    <source>
        <dbReference type="EMBL" id="RGX26019.1"/>
    </source>
</evidence>
<accession>A0A413FAV4</accession>
<evidence type="ECO:0000256" key="6">
    <source>
        <dbReference type="SAM" id="MobiDB-lite"/>
    </source>
</evidence>
<dbReference type="Pfam" id="PF04205">
    <property type="entry name" value="FMN_bind"/>
    <property type="match status" value="1"/>
</dbReference>
<dbReference type="GO" id="GO:0004674">
    <property type="term" value="F:protein serine/threonine kinase activity"/>
    <property type="evidence" value="ECO:0007669"/>
    <property type="project" value="TreeGrafter"/>
</dbReference>
<dbReference type="PANTHER" id="PTHR43289">
    <property type="entry name" value="MITOGEN-ACTIVATED PROTEIN KINASE KINASE KINASE 20-RELATED"/>
    <property type="match status" value="1"/>
</dbReference>
<name>A0A413FAV4_9FIRM</name>
<dbReference type="InterPro" id="IPR011009">
    <property type="entry name" value="Kinase-like_dom_sf"/>
</dbReference>
<dbReference type="Gene3D" id="1.10.510.10">
    <property type="entry name" value="Transferase(Phosphotransferase) domain 1"/>
    <property type="match status" value="1"/>
</dbReference>
<dbReference type="Proteomes" id="UP000283880">
    <property type="component" value="Unassembled WGS sequence"/>
</dbReference>
<reference evidence="8 9" key="1">
    <citation type="submission" date="2018-08" db="EMBL/GenBank/DDBJ databases">
        <title>A genome reference for cultivated species of the human gut microbiota.</title>
        <authorList>
            <person name="Zou Y."/>
            <person name="Xue W."/>
            <person name="Luo G."/>
        </authorList>
    </citation>
    <scope>NUCLEOTIDE SEQUENCE [LARGE SCALE GENOMIC DNA]</scope>
    <source>
        <strain evidence="8 9">AF04-15</strain>
    </source>
</reference>
<dbReference type="InterPro" id="IPR017441">
    <property type="entry name" value="Protein_kinase_ATP_BS"/>
</dbReference>
<evidence type="ECO:0000256" key="5">
    <source>
        <dbReference type="PROSITE-ProRule" id="PRU10141"/>
    </source>
</evidence>
<dbReference type="GO" id="GO:0010181">
    <property type="term" value="F:FMN binding"/>
    <property type="evidence" value="ECO:0007669"/>
    <property type="project" value="InterPro"/>
</dbReference>
<dbReference type="PROSITE" id="PS00107">
    <property type="entry name" value="PROTEIN_KINASE_ATP"/>
    <property type="match status" value="1"/>
</dbReference>
<dbReference type="PROSITE" id="PS00109">
    <property type="entry name" value="PROTEIN_KINASE_TYR"/>
    <property type="match status" value="1"/>
</dbReference>
<dbReference type="RefSeq" id="WP_050785385.1">
    <property type="nucleotide sequence ID" value="NZ_QSBM01000017.1"/>
</dbReference>
<evidence type="ECO:0000256" key="1">
    <source>
        <dbReference type="ARBA" id="ARBA00022679"/>
    </source>
</evidence>
<proteinExistence type="predicted"/>
<dbReference type="InterPro" id="IPR000719">
    <property type="entry name" value="Prot_kinase_dom"/>
</dbReference>
<feature type="binding site" evidence="5">
    <location>
        <position position="76"/>
    </location>
    <ligand>
        <name>ATP</name>
        <dbReference type="ChEBI" id="CHEBI:30616"/>
    </ligand>
</feature>
<dbReference type="OrthoDB" id="9788659at2"/>
<sequence length="615" mass="67339">MQVRRCTKCMGELKEGVQLCPYCSYEQDSTVQPGIALKRNTILHGRYLIGNVIGQGGFGITYVGWDLTLEMKVAVKEYFPSGSATRTNSISNEIEWDSINGESENRPDGMERFLKEARKMARLDEVPSIVRVRDAFGENQTAYIVMDFVEGVTLKKYLLSHGVLGYEECMSLLSPVLDSLAVIHDRGFIHRDISPDNIMLRPDGSARLLDMGAAVDVNASGGHASMAVVKRNFSAPEQYMESETLGSWTDVYAMGATIYYCMTGKVVPEALEREFKKAPLYFDPGLNIPLHVIRALNAALELRVENRIRDMREFKRSLTDVGDGRDDGDVGEPELQKMPEPGPQPGFQQIPPTAPFMGNGDEMKTTPYTGEPVEQQNASAEETFSGKKEPVRVEMKQPILKKGWRTALIIIGALFVVGIPAVKFYQAQSAQHAEYVKRSQVFQKLWETADSFEADDQLNASLESCNSALTAMDFGKVTVDEVLVAKDAAGDKMGYVIVSHSDDSFTGIVKIAVGLKENGTVNGIEFLEINDTPNLGLKAVEPDFKDQYAGQSGFPLSVVKYERPGDNEIKAVSGATITSEAVTNAVNAAMFFGQNYVAISGPVGYEGCGAVGVSL</sequence>
<gene>
    <name evidence="8" type="ORF">DWV29_20120</name>
</gene>
<organism evidence="8 9">
    <name type="scientific">Enterocloster asparagiformis</name>
    <dbReference type="NCBI Taxonomy" id="333367"/>
    <lineage>
        <taxon>Bacteria</taxon>
        <taxon>Bacillati</taxon>
        <taxon>Bacillota</taxon>
        <taxon>Clostridia</taxon>
        <taxon>Lachnospirales</taxon>
        <taxon>Lachnospiraceae</taxon>
        <taxon>Enterocloster</taxon>
    </lineage>
</organism>
<protein>
    <submittedName>
        <fullName evidence="8">FMN-binding protein</fullName>
    </submittedName>
</protein>
<keyword evidence="4 5" id="KW-0067">ATP-binding</keyword>
<dbReference type="GO" id="GO:0016020">
    <property type="term" value="C:membrane"/>
    <property type="evidence" value="ECO:0007669"/>
    <property type="project" value="InterPro"/>
</dbReference>
<dbReference type="CDD" id="cd14014">
    <property type="entry name" value="STKc_PknB_like"/>
    <property type="match status" value="1"/>
</dbReference>
<dbReference type="Gene3D" id="3.30.200.20">
    <property type="entry name" value="Phosphorylase Kinase, domain 1"/>
    <property type="match status" value="1"/>
</dbReference>
<dbReference type="PROSITE" id="PS50011">
    <property type="entry name" value="PROTEIN_KINASE_DOM"/>
    <property type="match status" value="1"/>
</dbReference>
<evidence type="ECO:0000256" key="2">
    <source>
        <dbReference type="ARBA" id="ARBA00022741"/>
    </source>
</evidence>
<dbReference type="SMART" id="SM00900">
    <property type="entry name" value="FMN_bind"/>
    <property type="match status" value="1"/>
</dbReference>
<evidence type="ECO:0000259" key="7">
    <source>
        <dbReference type="PROSITE" id="PS50011"/>
    </source>
</evidence>
<feature type="region of interest" description="Disordered" evidence="6">
    <location>
        <begin position="319"/>
        <end position="347"/>
    </location>
</feature>
<dbReference type="SUPFAM" id="SSF56112">
    <property type="entry name" value="Protein kinase-like (PK-like)"/>
    <property type="match status" value="1"/>
</dbReference>
<keyword evidence="2 5" id="KW-0547">Nucleotide-binding</keyword>
<evidence type="ECO:0000256" key="4">
    <source>
        <dbReference type="ARBA" id="ARBA00022840"/>
    </source>
</evidence>
<feature type="domain" description="Protein kinase" evidence="7">
    <location>
        <begin position="47"/>
        <end position="357"/>
    </location>
</feature>
<keyword evidence="1" id="KW-0808">Transferase</keyword>
<feature type="compositionally biased region" description="Basic and acidic residues" evidence="6">
    <location>
        <begin position="319"/>
        <end position="328"/>
    </location>
</feature>
<dbReference type="EMBL" id="QSBM01000017">
    <property type="protein sequence ID" value="RGX26019.1"/>
    <property type="molecule type" value="Genomic_DNA"/>
</dbReference>
<dbReference type="AlphaFoldDB" id="A0A413FAV4"/>
<comment type="caution">
    <text evidence="8">The sequence shown here is derived from an EMBL/GenBank/DDBJ whole genome shotgun (WGS) entry which is preliminary data.</text>
</comment>
<evidence type="ECO:0000256" key="3">
    <source>
        <dbReference type="ARBA" id="ARBA00022777"/>
    </source>
</evidence>
<dbReference type="InterPro" id="IPR008266">
    <property type="entry name" value="Tyr_kinase_AS"/>
</dbReference>
<evidence type="ECO:0000313" key="9">
    <source>
        <dbReference type="Proteomes" id="UP000283880"/>
    </source>
</evidence>
<keyword evidence="3" id="KW-0418">Kinase</keyword>
<dbReference type="InterPro" id="IPR007329">
    <property type="entry name" value="FMN-bd"/>
</dbReference>
<dbReference type="GO" id="GO:0005524">
    <property type="term" value="F:ATP binding"/>
    <property type="evidence" value="ECO:0007669"/>
    <property type="project" value="UniProtKB-UniRule"/>
</dbReference>
<dbReference type="PANTHER" id="PTHR43289:SF34">
    <property type="entry name" value="SERINE_THREONINE-PROTEIN KINASE YBDM-RELATED"/>
    <property type="match status" value="1"/>
</dbReference>
<dbReference type="Pfam" id="PF00069">
    <property type="entry name" value="Pkinase"/>
    <property type="match status" value="1"/>
</dbReference>